<dbReference type="Gene3D" id="3.40.50.300">
    <property type="entry name" value="P-loop containing nucleotide triphosphate hydrolases"/>
    <property type="match status" value="1"/>
</dbReference>
<dbReference type="InterPro" id="IPR031314">
    <property type="entry name" value="DNK_dom"/>
</dbReference>
<keyword evidence="4" id="KW-0808">Transferase</keyword>
<protein>
    <submittedName>
        <fullName evidence="4">Deoxynucleoside kinase</fullName>
    </submittedName>
</protein>
<name>A0A481Z3A7_9VIRU</name>
<feature type="active site" description="Proton acceptor" evidence="1">
    <location>
        <position position="110"/>
    </location>
</feature>
<keyword evidence="2" id="KW-0547">Nucleotide-binding</keyword>
<organism evidence="4">
    <name type="scientific">Pithovirus LCPAC001</name>
    <dbReference type="NCBI Taxonomy" id="2506585"/>
    <lineage>
        <taxon>Viruses</taxon>
        <taxon>Pithoviruses</taxon>
    </lineage>
</organism>
<reference evidence="4" key="1">
    <citation type="journal article" date="2019" name="MBio">
        <title>Virus Genomes from Deep Sea Sediments Expand the Ocean Megavirome and Support Independent Origins of Viral Gigantism.</title>
        <authorList>
            <person name="Backstrom D."/>
            <person name="Yutin N."/>
            <person name="Jorgensen S.L."/>
            <person name="Dharamshi J."/>
            <person name="Homa F."/>
            <person name="Zaremba-Niedwiedzka K."/>
            <person name="Spang A."/>
            <person name="Wolf Y.I."/>
            <person name="Koonin E.V."/>
            <person name="Ettema T.J."/>
        </authorList>
    </citation>
    <scope>NUCLEOTIDE SEQUENCE</scope>
</reference>
<proteinExistence type="predicted"/>
<feature type="binding site" evidence="2">
    <location>
        <begin position="165"/>
        <end position="169"/>
    </location>
    <ligand>
        <name>ATP</name>
        <dbReference type="ChEBI" id="CHEBI:30616"/>
    </ligand>
</feature>
<feature type="domain" description="Deoxynucleoside kinase" evidence="3">
    <location>
        <begin position="27"/>
        <end position="213"/>
    </location>
</feature>
<dbReference type="PANTHER" id="PTHR10513:SF35">
    <property type="entry name" value="DEOXYADENOSINE KINASE"/>
    <property type="match status" value="1"/>
</dbReference>
<evidence type="ECO:0000256" key="2">
    <source>
        <dbReference type="PIRSR" id="PIRSR000705-3"/>
    </source>
</evidence>
<dbReference type="SUPFAM" id="SSF52540">
    <property type="entry name" value="P-loop containing nucleoside triphosphate hydrolases"/>
    <property type="match status" value="1"/>
</dbReference>
<gene>
    <name evidence="4" type="ORF">LCPAC001_00180</name>
</gene>
<dbReference type="GO" id="GO:0005524">
    <property type="term" value="F:ATP binding"/>
    <property type="evidence" value="ECO:0007669"/>
    <property type="project" value="UniProtKB-KW"/>
</dbReference>
<sequence length="235" mass="27633">MSSPNIKIYNETNEHFVKLRCLGCSIIIVEGLVGAGKTTAGTSLKKCLREIGFKNVKFFKEYVNKDLLNQYISDMKKYSYSFQIIMLIKRLEIYRNAIKYSKTGGIAIVDRSLLGDYTFAHMQYKNSNMNEKEWEVYTSIRNGEKKIMPSLIMYLNTSAQTSYERMIKRGYKSEINGYTLEYFEELKKNYEYVIRNTDCNVINIDWNNNLEMDGSYLRQSESLKLLYKFKEFITT</sequence>
<evidence type="ECO:0000313" key="4">
    <source>
        <dbReference type="EMBL" id="QBK89508.1"/>
    </source>
</evidence>
<dbReference type="Pfam" id="PF01712">
    <property type="entry name" value="dNK"/>
    <property type="match status" value="1"/>
</dbReference>
<dbReference type="PANTHER" id="PTHR10513">
    <property type="entry name" value="DEOXYNUCLEOSIDE KINASE"/>
    <property type="match status" value="1"/>
</dbReference>
<keyword evidence="4" id="KW-0418">Kinase</keyword>
<dbReference type="GO" id="GO:0019136">
    <property type="term" value="F:deoxynucleoside kinase activity"/>
    <property type="evidence" value="ECO:0007669"/>
    <property type="project" value="InterPro"/>
</dbReference>
<dbReference type="PIRSF" id="PIRSF000705">
    <property type="entry name" value="DNK"/>
    <property type="match status" value="1"/>
</dbReference>
<evidence type="ECO:0000256" key="1">
    <source>
        <dbReference type="PIRSR" id="PIRSR000705-1"/>
    </source>
</evidence>
<keyword evidence="2" id="KW-0067">ATP-binding</keyword>
<dbReference type="InterPro" id="IPR027417">
    <property type="entry name" value="P-loop_NTPase"/>
</dbReference>
<dbReference type="InterPro" id="IPR002624">
    <property type="entry name" value="DCK/DGK"/>
</dbReference>
<dbReference type="EMBL" id="MK500427">
    <property type="protein sequence ID" value="QBK89508.1"/>
    <property type="molecule type" value="Genomic_DNA"/>
</dbReference>
<accession>A0A481Z3A7</accession>
<feature type="binding site" evidence="2">
    <location>
        <begin position="31"/>
        <end position="39"/>
    </location>
    <ligand>
        <name>ATP</name>
        <dbReference type="ChEBI" id="CHEBI:30616"/>
    </ligand>
</feature>
<dbReference type="InterPro" id="IPR050566">
    <property type="entry name" value="Deoxyribonucleoside_kinase"/>
</dbReference>
<evidence type="ECO:0000259" key="3">
    <source>
        <dbReference type="Pfam" id="PF01712"/>
    </source>
</evidence>